<evidence type="ECO:0000256" key="2">
    <source>
        <dbReference type="ARBA" id="ARBA00022643"/>
    </source>
</evidence>
<dbReference type="InterPro" id="IPR011251">
    <property type="entry name" value="Luciferase-like_dom"/>
</dbReference>
<evidence type="ECO:0000256" key="3">
    <source>
        <dbReference type="ARBA" id="ARBA00023002"/>
    </source>
</evidence>
<reference evidence="6 7" key="1">
    <citation type="submission" date="2020-10" db="EMBL/GenBank/DDBJ databases">
        <title>Connecting structure to function with the recovery of over 1000 high-quality activated sludge metagenome-assembled genomes encoding full-length rRNA genes using long-read sequencing.</title>
        <authorList>
            <person name="Singleton C.M."/>
            <person name="Petriglieri F."/>
            <person name="Kristensen J.M."/>
            <person name="Kirkegaard R.H."/>
            <person name="Michaelsen T.Y."/>
            <person name="Andersen M.H."/>
            <person name="Karst S.M."/>
            <person name="Dueholm M.S."/>
            <person name="Nielsen P.H."/>
            <person name="Albertsen M."/>
        </authorList>
    </citation>
    <scope>NUCLEOTIDE SEQUENCE [LARGE SCALE GENOMIC DNA]</scope>
    <source>
        <strain evidence="6">Lyne_18-Q3-R50-59_MAXAC.006</strain>
    </source>
</reference>
<proteinExistence type="predicted"/>
<dbReference type="Gene3D" id="3.20.20.30">
    <property type="entry name" value="Luciferase-like domain"/>
    <property type="match status" value="1"/>
</dbReference>
<keyword evidence="3" id="KW-0560">Oxidoreductase</keyword>
<evidence type="ECO:0000313" key="7">
    <source>
        <dbReference type="Proteomes" id="UP000727993"/>
    </source>
</evidence>
<keyword evidence="2" id="KW-0288">FMN</keyword>
<dbReference type="PANTHER" id="PTHR42847:SF4">
    <property type="entry name" value="ALKANESULFONATE MONOOXYGENASE-RELATED"/>
    <property type="match status" value="1"/>
</dbReference>
<dbReference type="NCBIfam" id="TIGR03621">
    <property type="entry name" value="F420_MSMEG_2516"/>
    <property type="match status" value="1"/>
</dbReference>
<dbReference type="Proteomes" id="UP000727993">
    <property type="component" value="Unassembled WGS sequence"/>
</dbReference>
<dbReference type="InterPro" id="IPR036661">
    <property type="entry name" value="Luciferase-like_sf"/>
</dbReference>
<dbReference type="InterPro" id="IPR019923">
    <property type="entry name" value="Lucif-like_OxRdtase_MSMEG_2516"/>
</dbReference>
<dbReference type="GO" id="GO:0046306">
    <property type="term" value="P:alkanesulfonate catabolic process"/>
    <property type="evidence" value="ECO:0007669"/>
    <property type="project" value="TreeGrafter"/>
</dbReference>
<keyword evidence="4" id="KW-0503">Monooxygenase</keyword>
<dbReference type="PANTHER" id="PTHR42847">
    <property type="entry name" value="ALKANESULFONATE MONOOXYGENASE"/>
    <property type="match status" value="1"/>
</dbReference>
<evidence type="ECO:0000259" key="5">
    <source>
        <dbReference type="Pfam" id="PF00296"/>
    </source>
</evidence>
<protein>
    <submittedName>
        <fullName evidence="6">TIGR03621 family F420-dependent LLM class oxidoreductase</fullName>
    </submittedName>
</protein>
<dbReference type="Pfam" id="PF00296">
    <property type="entry name" value="Bac_luciferase"/>
    <property type="match status" value="1"/>
</dbReference>
<sequence length="340" mass="36532">MTRPFRFAIQLSQPLPGTSWGDTARRVEEAGFSALHMPDHFGDQLAPLAAMTWAAAVTERLRVGALVFDNDYRHPVVLHKELATIDQLSGGRVELGLGAGWMRWDYEKAGLDYDAPKVRVDRFEEALIVLKGLFRESEFSHDGEHYCIDALEGLPRPHAPGGPPLMIGAGGPRMLGIAGAHADIVGINPRIPSGAVDAEAARDFAADRVDQKLEWIKRGAGDRFDDIELNVLVFLATVTDDARGMAEGIAAMFSAEPEIPKGVGDAVNAAATGGATNDDASGGDFSTETVLEAPAILLGSFEEMAATLRQRRERWGISYITLQGPDAMEMAPLIAELSGT</sequence>
<evidence type="ECO:0000256" key="4">
    <source>
        <dbReference type="ARBA" id="ARBA00023033"/>
    </source>
</evidence>
<dbReference type="AlphaFoldDB" id="A0A936TDI1"/>
<feature type="domain" description="Luciferase-like" evidence="5">
    <location>
        <begin position="21"/>
        <end position="317"/>
    </location>
</feature>
<dbReference type="InterPro" id="IPR050172">
    <property type="entry name" value="SsuD_RutA_monooxygenase"/>
</dbReference>
<name>A0A936TDI1_9ACTN</name>
<comment type="caution">
    <text evidence="6">The sequence shown here is derived from an EMBL/GenBank/DDBJ whole genome shotgun (WGS) entry which is preliminary data.</text>
</comment>
<dbReference type="GO" id="GO:0008726">
    <property type="term" value="F:alkanesulfonate monooxygenase activity"/>
    <property type="evidence" value="ECO:0007669"/>
    <property type="project" value="TreeGrafter"/>
</dbReference>
<evidence type="ECO:0000313" key="6">
    <source>
        <dbReference type="EMBL" id="MBK9296082.1"/>
    </source>
</evidence>
<accession>A0A936TDI1</accession>
<evidence type="ECO:0000256" key="1">
    <source>
        <dbReference type="ARBA" id="ARBA00022630"/>
    </source>
</evidence>
<gene>
    <name evidence="6" type="ORF">IPN02_04245</name>
</gene>
<keyword evidence="1" id="KW-0285">Flavoprotein</keyword>
<dbReference type="EMBL" id="JADJZA010000001">
    <property type="protein sequence ID" value="MBK9296082.1"/>
    <property type="molecule type" value="Genomic_DNA"/>
</dbReference>
<organism evidence="6 7">
    <name type="scientific">Candidatus Neomicrothrix subdominans</name>
    <dbReference type="NCBI Taxonomy" id="2954438"/>
    <lineage>
        <taxon>Bacteria</taxon>
        <taxon>Bacillati</taxon>
        <taxon>Actinomycetota</taxon>
        <taxon>Acidimicrobiia</taxon>
        <taxon>Acidimicrobiales</taxon>
        <taxon>Microthrixaceae</taxon>
        <taxon>Candidatus Neomicrothrix</taxon>
    </lineage>
</organism>
<dbReference type="SUPFAM" id="SSF51679">
    <property type="entry name" value="Bacterial luciferase-like"/>
    <property type="match status" value="1"/>
</dbReference>